<dbReference type="PANTHER" id="PTHR21650:SF4">
    <property type="entry name" value="MEMBRALIN"/>
    <property type="match status" value="1"/>
</dbReference>
<protein>
    <submittedName>
        <fullName evidence="4">(Mediterranean fruit fly) hypothetical protein</fullName>
    </submittedName>
</protein>
<dbReference type="GO" id="GO:1904294">
    <property type="term" value="P:positive regulation of ERAD pathway"/>
    <property type="evidence" value="ECO:0007669"/>
    <property type="project" value="TreeGrafter"/>
</dbReference>
<dbReference type="GO" id="GO:0034976">
    <property type="term" value="P:response to endoplasmic reticulum stress"/>
    <property type="evidence" value="ECO:0007669"/>
    <property type="project" value="TreeGrafter"/>
</dbReference>
<evidence type="ECO:0000256" key="3">
    <source>
        <dbReference type="SAM" id="Phobius"/>
    </source>
</evidence>
<evidence type="ECO:0000313" key="5">
    <source>
        <dbReference type="Proteomes" id="UP000606786"/>
    </source>
</evidence>
<feature type="region of interest" description="Disordered" evidence="2">
    <location>
        <begin position="573"/>
        <end position="627"/>
    </location>
</feature>
<feature type="compositionally biased region" description="Basic and acidic residues" evidence="2">
    <location>
        <begin position="615"/>
        <end position="627"/>
    </location>
</feature>
<feature type="region of interest" description="Disordered" evidence="2">
    <location>
        <begin position="390"/>
        <end position="441"/>
    </location>
</feature>
<evidence type="ECO:0000256" key="2">
    <source>
        <dbReference type="SAM" id="MobiDB-lite"/>
    </source>
</evidence>
<evidence type="ECO:0000256" key="1">
    <source>
        <dbReference type="SAM" id="Coils"/>
    </source>
</evidence>
<dbReference type="AlphaFoldDB" id="A0A811VI48"/>
<organism evidence="4 5">
    <name type="scientific">Ceratitis capitata</name>
    <name type="common">Mediterranean fruit fly</name>
    <name type="synonym">Tephritis capitata</name>
    <dbReference type="NCBI Taxonomy" id="7213"/>
    <lineage>
        <taxon>Eukaryota</taxon>
        <taxon>Metazoa</taxon>
        <taxon>Ecdysozoa</taxon>
        <taxon>Arthropoda</taxon>
        <taxon>Hexapoda</taxon>
        <taxon>Insecta</taxon>
        <taxon>Pterygota</taxon>
        <taxon>Neoptera</taxon>
        <taxon>Endopterygota</taxon>
        <taxon>Diptera</taxon>
        <taxon>Brachycera</taxon>
        <taxon>Muscomorpha</taxon>
        <taxon>Tephritoidea</taxon>
        <taxon>Tephritidae</taxon>
        <taxon>Ceratitis</taxon>
        <taxon>Ceratitis</taxon>
    </lineage>
</organism>
<dbReference type="Proteomes" id="UP000606786">
    <property type="component" value="Unassembled WGS sequence"/>
</dbReference>
<keyword evidence="3" id="KW-0812">Transmembrane</keyword>
<dbReference type="GO" id="GO:0005783">
    <property type="term" value="C:endoplasmic reticulum"/>
    <property type="evidence" value="ECO:0007669"/>
    <property type="project" value="TreeGrafter"/>
</dbReference>
<sequence>MQGEFECNLELCNGDESYCLMTDCAGKDITMCNSLEDFIVRPCGRSYIVIVCEADNDQKAMVWPRKAPRSPNCNKYTKYTGPLSTVLTLRKMQRVLDLVDCIVLFFYLYHFAFYAYHYRFSGQNRSLALASSWLFIQHSMFYFFHRYELPVIMRQAQILFITNNQNVAGNGAQQRQQLPGQGRTAAIIFRRANQQEQQQQQPLQQQQQQQQRQQQQEFINALRNQVQQQQQQRGGWMDTLRRALRQRGWLRAPRVRVQIANLQRINLRSIHINPANLEATNGAAAVSGEEAVAASAAATRAANSSVNAGSTGNITTPQMENTDGPGNSEMGNITSTNNSPTTSTRTTFNAARTGSANMSAGASSTAAGDMTARVIVNAEVEPQPQTLTTATTTTATAREGAVSTEQPGHQQKTNVANTKGNPTNNDSFQELTNSETCSDTNNKGLLKEETLDIVSSAASTTCKNAVDYKITKNSDEVALPVDNLNGRASASAKAHGSLFGKSQSNLQHSQKVAAIMNTTMPYPSLLPTTTTEAISHSHVHTAMTRPSPLGTIEQKQLRPAEITPAVADVVPISKNDSTTSQGSSILTRSKAEKREVTSISNADSSCDPQEAPLMRCEDFDEGKVPSN</sequence>
<feature type="compositionally biased region" description="Polar residues" evidence="2">
    <location>
        <begin position="597"/>
        <end position="607"/>
    </location>
</feature>
<feature type="coiled-coil region" evidence="1">
    <location>
        <begin position="205"/>
        <end position="232"/>
    </location>
</feature>
<dbReference type="EMBL" id="CAJHJT010000056">
    <property type="protein sequence ID" value="CAD7014664.1"/>
    <property type="molecule type" value="Genomic_DNA"/>
</dbReference>
<keyword evidence="5" id="KW-1185">Reference proteome</keyword>
<accession>A0A811VI48</accession>
<dbReference type="PANTHER" id="PTHR21650">
    <property type="entry name" value="MEMBRALIN/KINETOCHORE PROTEIN NUF2"/>
    <property type="match status" value="1"/>
</dbReference>
<gene>
    <name evidence="4" type="ORF">CCAP1982_LOCUS22652</name>
</gene>
<keyword evidence="3" id="KW-0472">Membrane</keyword>
<feature type="compositionally biased region" description="Polar residues" evidence="2">
    <location>
        <begin position="574"/>
        <end position="587"/>
    </location>
</feature>
<name>A0A811VI48_CERCA</name>
<comment type="caution">
    <text evidence="4">The sequence shown here is derived from an EMBL/GenBank/DDBJ whole genome shotgun (WGS) entry which is preliminary data.</text>
</comment>
<evidence type="ECO:0000313" key="4">
    <source>
        <dbReference type="EMBL" id="CAD7014664.1"/>
    </source>
</evidence>
<proteinExistence type="predicted"/>
<keyword evidence="1" id="KW-0175">Coiled coil</keyword>
<keyword evidence="3" id="KW-1133">Transmembrane helix</keyword>
<reference evidence="4" key="1">
    <citation type="submission" date="2020-11" db="EMBL/GenBank/DDBJ databases">
        <authorList>
            <person name="Whitehead M."/>
        </authorList>
    </citation>
    <scope>NUCLEOTIDE SEQUENCE</scope>
    <source>
        <strain evidence="4">EGII</strain>
    </source>
</reference>
<feature type="transmembrane region" description="Helical" evidence="3">
    <location>
        <begin position="95"/>
        <end position="115"/>
    </location>
</feature>
<dbReference type="OrthoDB" id="6779347at2759"/>
<feature type="compositionally biased region" description="Polar residues" evidence="2">
    <location>
        <begin position="403"/>
        <end position="441"/>
    </location>
</feature>